<reference evidence="2 3" key="1">
    <citation type="submission" date="2016-07" db="EMBL/GenBank/DDBJ databases">
        <title>Multiple horizontal gene transfer events from other fungi enriched the ability of initially mycotrophic Trichoderma (Ascomycota) to feed on dead plant biomass.</title>
        <authorList>
            <consortium name="DOE Joint Genome Institute"/>
            <person name="Aerts A."/>
            <person name="Atanasova L."/>
            <person name="Chenthamara K."/>
            <person name="Zhang J."/>
            <person name="Grujic M."/>
            <person name="Henrissat B."/>
            <person name="Kuo A."/>
            <person name="Salamov A."/>
            <person name="Lipzen A."/>
            <person name="Labutti K."/>
            <person name="Barry K."/>
            <person name="Miao Y."/>
            <person name="Rahimi M.J."/>
            <person name="Shen Q."/>
            <person name="Grigoriev I.V."/>
            <person name="Kubicek C.P."/>
            <person name="Druzhinina I.S."/>
        </authorList>
    </citation>
    <scope>NUCLEOTIDE SEQUENCE [LARGE SCALE GENOMIC DNA]</scope>
    <source>
        <strain evidence="2 3">CBS 226.95</strain>
    </source>
</reference>
<sequence>MPVSGIAKASKPAPLTADTLDPDEFDPLIPRVVQQSLTRSPIRLPWQARVLPLGMFFRSAATANGENPFSMQSAWDTDSLISAPIEFTANDGNCSFRSSEVMSSSASTDHLSVGAGVGIEMPCLEASVSVHYDQDVMENRDSNKASVTTSYRAGTVAFMRPPELSPDAFDVLYGQGIDAFSAIYGDFYVGGYRIGGDTSVLFSTDASSRSESETKRVNIDVETWLGDYHEETSTSSSSTEHSTVIRVSAYSTIEQALISQAVQMGTPEFKAATEKGRAISQRARGLEDSVAKILKEVGVREGRLVTREQCAQLCRRAVVVELLLVPVECLRQIRYWMIALYGCE</sequence>
<name>A0A2T3ZTJ4_TRIHA</name>
<evidence type="ECO:0000313" key="3">
    <source>
        <dbReference type="Proteomes" id="UP000241690"/>
    </source>
</evidence>
<protein>
    <recommendedName>
        <fullName evidence="4">MACPF domain-containing protein</fullName>
    </recommendedName>
</protein>
<evidence type="ECO:0000256" key="1">
    <source>
        <dbReference type="SAM" id="MobiDB-lite"/>
    </source>
</evidence>
<accession>A0A2T3ZTJ4</accession>
<gene>
    <name evidence="2" type="ORF">M431DRAFT_100650</name>
</gene>
<keyword evidence="3" id="KW-1185">Reference proteome</keyword>
<dbReference type="RefSeq" id="XP_024767801.1">
    <property type="nucleotide sequence ID" value="XM_024911239.1"/>
</dbReference>
<evidence type="ECO:0000313" key="2">
    <source>
        <dbReference type="EMBL" id="PTB48124.1"/>
    </source>
</evidence>
<feature type="region of interest" description="Disordered" evidence="1">
    <location>
        <begin position="1"/>
        <end position="22"/>
    </location>
</feature>
<dbReference type="EMBL" id="KZ679702">
    <property type="protein sequence ID" value="PTB48124.1"/>
    <property type="molecule type" value="Genomic_DNA"/>
</dbReference>
<dbReference type="GeneID" id="36619798"/>
<dbReference type="AlphaFoldDB" id="A0A2T3ZTJ4"/>
<evidence type="ECO:0008006" key="4">
    <source>
        <dbReference type="Google" id="ProtNLM"/>
    </source>
</evidence>
<organism evidence="2 3">
    <name type="scientific">Trichoderma harzianum CBS 226.95</name>
    <dbReference type="NCBI Taxonomy" id="983964"/>
    <lineage>
        <taxon>Eukaryota</taxon>
        <taxon>Fungi</taxon>
        <taxon>Dikarya</taxon>
        <taxon>Ascomycota</taxon>
        <taxon>Pezizomycotina</taxon>
        <taxon>Sordariomycetes</taxon>
        <taxon>Hypocreomycetidae</taxon>
        <taxon>Hypocreales</taxon>
        <taxon>Hypocreaceae</taxon>
        <taxon>Trichoderma</taxon>
    </lineage>
</organism>
<proteinExistence type="predicted"/>
<dbReference type="Proteomes" id="UP000241690">
    <property type="component" value="Unassembled WGS sequence"/>
</dbReference>